<sequence>MISRTSIEALPNEILLKILSYLSWYDMLTSLWSLNIRFDYLVCSSFSIDRKLSNTGLVFALGLSYNKFARLFPLILECPSLCSSIQRIHFNETNSIACDLMYELLFNDKKILHFPNLKSLIVTKCQPMEPIIQCFSYLIEHQLDELTLTFDERMIKYYINIRRNLSKISNKAQRTAMIKQLVSQLFSSRCHLTSLRLDISKFFVGYSIHKCLSSNSYSSLNSTEYRNQLFCLTLRRLHIRLKHCCFLESLIEYVPNLEELLVAMNLSLKYDVDNHLNIEKNQQSNRNWFNKVSKLRFFSLKALINNDGGFHCLKWLLNNLNYVEKLQIHLKGDGFDERKSQTIWKSFIDANFVRQYCLPDTIINLIHFDFYICSQGELSFNDIEMIKNSFRNHSFFLYYQWTNVNCLFDPIMSYQHIFSSFTNTFPISLHIGNDLNIFNWPKMGRFCWNLYPSLYFILRGFVYKSTSNPSSITVYTVNNYASIRRNSLREKVLAHLISMTVQLKYLRIERFEWLLDIVEHETNILRTNAFRTVQYAEFCFPSIHNGDTRKICDGKHFVPFFSKYMPHLQRLRLWRQDDFPWTSIRPPCDADQRSNRYGCFILRWLKSLKTPESIAQHTTIFEHDLGQLFEALKEFKLIDIYGEIHYEKVESYRLMTETRFPKSRVEIDTSRFRLWI</sequence>
<dbReference type="EMBL" id="CAJNRE010009489">
    <property type="protein sequence ID" value="CAF2082634.1"/>
    <property type="molecule type" value="Genomic_DNA"/>
</dbReference>
<dbReference type="EMBL" id="CAJNOV010014293">
    <property type="protein sequence ID" value="CAF1545911.1"/>
    <property type="molecule type" value="Genomic_DNA"/>
</dbReference>
<comment type="caution">
    <text evidence="2">The sequence shown here is derived from an EMBL/GenBank/DDBJ whole genome shotgun (WGS) entry which is preliminary data.</text>
</comment>
<reference evidence="2" key="1">
    <citation type="submission" date="2021-02" db="EMBL/GenBank/DDBJ databases">
        <authorList>
            <person name="Nowell W R."/>
        </authorList>
    </citation>
    <scope>NUCLEOTIDE SEQUENCE</scope>
</reference>
<name>A0A815NR31_9BILA</name>
<dbReference type="Proteomes" id="UP000663834">
    <property type="component" value="Unassembled WGS sequence"/>
</dbReference>
<gene>
    <name evidence="3" type="ORF">CJN711_LOCUS30039</name>
    <name evidence="2" type="ORF">KQP761_LOCUS11531</name>
    <name evidence="4" type="ORF">MBJ925_LOCUS18971</name>
</gene>
<evidence type="ECO:0000313" key="3">
    <source>
        <dbReference type="EMBL" id="CAF1545911.1"/>
    </source>
</evidence>
<dbReference type="AlphaFoldDB" id="A0A815NR31"/>
<evidence type="ECO:0000313" key="2">
    <source>
        <dbReference type="EMBL" id="CAF1441528.1"/>
    </source>
</evidence>
<evidence type="ECO:0000259" key="1">
    <source>
        <dbReference type="PROSITE" id="PS50181"/>
    </source>
</evidence>
<dbReference type="Proteomes" id="UP000663824">
    <property type="component" value="Unassembled WGS sequence"/>
</dbReference>
<protein>
    <recommendedName>
        <fullName evidence="1">F-box domain-containing protein</fullName>
    </recommendedName>
</protein>
<dbReference type="PROSITE" id="PS50181">
    <property type="entry name" value="FBOX"/>
    <property type="match status" value="1"/>
</dbReference>
<dbReference type="EMBL" id="CAJNOW010005168">
    <property type="protein sequence ID" value="CAF1441528.1"/>
    <property type="molecule type" value="Genomic_DNA"/>
</dbReference>
<evidence type="ECO:0000313" key="4">
    <source>
        <dbReference type="EMBL" id="CAF2082634.1"/>
    </source>
</evidence>
<dbReference type="Proteomes" id="UP000663855">
    <property type="component" value="Unassembled WGS sequence"/>
</dbReference>
<organism evidence="2 5">
    <name type="scientific">Rotaria magnacalcarata</name>
    <dbReference type="NCBI Taxonomy" id="392030"/>
    <lineage>
        <taxon>Eukaryota</taxon>
        <taxon>Metazoa</taxon>
        <taxon>Spiralia</taxon>
        <taxon>Gnathifera</taxon>
        <taxon>Rotifera</taxon>
        <taxon>Eurotatoria</taxon>
        <taxon>Bdelloidea</taxon>
        <taxon>Philodinida</taxon>
        <taxon>Philodinidae</taxon>
        <taxon>Rotaria</taxon>
    </lineage>
</organism>
<dbReference type="OrthoDB" id="9978294at2759"/>
<accession>A0A815NR31</accession>
<evidence type="ECO:0000313" key="5">
    <source>
        <dbReference type="Proteomes" id="UP000663834"/>
    </source>
</evidence>
<proteinExistence type="predicted"/>
<feature type="domain" description="F-box" evidence="1">
    <location>
        <begin position="4"/>
        <end position="52"/>
    </location>
</feature>
<dbReference type="InterPro" id="IPR001810">
    <property type="entry name" value="F-box_dom"/>
</dbReference>